<dbReference type="AlphaFoldDB" id="A0A914ZA98"/>
<reference evidence="3" key="1">
    <citation type="submission" date="2022-11" db="UniProtKB">
        <authorList>
            <consortium name="WormBaseParasite"/>
        </authorList>
    </citation>
    <scope>IDENTIFICATION</scope>
</reference>
<name>A0A914ZA98_9BILA</name>
<accession>A0A914ZA98</accession>
<feature type="compositionally biased region" description="Basic and acidic residues" evidence="1">
    <location>
        <begin position="31"/>
        <end position="42"/>
    </location>
</feature>
<sequence>MGDDAVKLNENFVQQQLQQNNVANNELKLADARTPQDLKNDLNKTPPSRYKNKQSLLKFSSTNKPRNRNSVSFSETLPRRLNFDECVESENADVGVDVEPLNKTINPNVSLEFSDCSPQNVSACNVNVVQPSTPNEIIQIFNHQKQFRIGFIANNVPMAVNVVLNIRSDEEILYLEPVELSYEGKKVWRISAHQISKEIEAKIEADKMKKNLSTSFASPASNSSFVTAPNGPTPKIDKYLTPMALSSLSNLPQRTTSSTSVTSNSSVKRGQEKAGAKKYLLGQIGGIAVVEVVAKRNEMFLGN</sequence>
<feature type="compositionally biased region" description="Low complexity" evidence="1">
    <location>
        <begin position="255"/>
        <end position="267"/>
    </location>
</feature>
<evidence type="ECO:0000313" key="2">
    <source>
        <dbReference type="Proteomes" id="UP000887577"/>
    </source>
</evidence>
<dbReference type="Proteomes" id="UP000887577">
    <property type="component" value="Unplaced"/>
</dbReference>
<keyword evidence="2" id="KW-1185">Reference proteome</keyword>
<feature type="region of interest" description="Disordered" evidence="1">
    <location>
        <begin position="250"/>
        <end position="269"/>
    </location>
</feature>
<dbReference type="WBParaSite" id="PSU_v2.g9586.t1">
    <property type="protein sequence ID" value="PSU_v2.g9586.t1"/>
    <property type="gene ID" value="PSU_v2.g9586"/>
</dbReference>
<protein>
    <submittedName>
        <fullName evidence="3">Uncharacterized protein</fullName>
    </submittedName>
</protein>
<organism evidence="2 3">
    <name type="scientific">Panagrolaimus superbus</name>
    <dbReference type="NCBI Taxonomy" id="310955"/>
    <lineage>
        <taxon>Eukaryota</taxon>
        <taxon>Metazoa</taxon>
        <taxon>Ecdysozoa</taxon>
        <taxon>Nematoda</taxon>
        <taxon>Chromadorea</taxon>
        <taxon>Rhabditida</taxon>
        <taxon>Tylenchina</taxon>
        <taxon>Panagrolaimomorpha</taxon>
        <taxon>Panagrolaimoidea</taxon>
        <taxon>Panagrolaimidae</taxon>
        <taxon>Panagrolaimus</taxon>
    </lineage>
</organism>
<evidence type="ECO:0000256" key="1">
    <source>
        <dbReference type="SAM" id="MobiDB-lite"/>
    </source>
</evidence>
<evidence type="ECO:0000313" key="3">
    <source>
        <dbReference type="WBParaSite" id="PSU_v2.g9586.t1"/>
    </source>
</evidence>
<proteinExistence type="predicted"/>
<feature type="region of interest" description="Disordered" evidence="1">
    <location>
        <begin position="31"/>
        <end position="73"/>
    </location>
</feature>
<feature type="compositionally biased region" description="Polar residues" evidence="1">
    <location>
        <begin position="53"/>
        <end position="73"/>
    </location>
</feature>